<dbReference type="Proteomes" id="UP000749311">
    <property type="component" value="Unassembled WGS sequence"/>
</dbReference>
<keyword evidence="2" id="KW-0963">Cytoplasm</keyword>
<protein>
    <recommendedName>
        <fullName evidence="2">Ribosome-binding factor A</fullName>
    </recommendedName>
</protein>
<reference evidence="4 5" key="1">
    <citation type="submission" date="2020-02" db="EMBL/GenBank/DDBJ databases">
        <title>Sequencing the genomes of 1000 actinobacteria strains.</title>
        <authorList>
            <person name="Klenk H.-P."/>
        </authorList>
    </citation>
    <scope>NUCLEOTIDE SEQUENCE [LARGE SCALE GENOMIC DNA]</scope>
    <source>
        <strain evidence="4 5">DSM 19609</strain>
    </source>
</reference>
<evidence type="ECO:0000313" key="4">
    <source>
        <dbReference type="EMBL" id="NIH57415.1"/>
    </source>
</evidence>
<evidence type="ECO:0000313" key="5">
    <source>
        <dbReference type="Proteomes" id="UP000749311"/>
    </source>
</evidence>
<dbReference type="NCBIfam" id="TIGR00082">
    <property type="entry name" value="rbfA"/>
    <property type="match status" value="1"/>
</dbReference>
<feature type="region of interest" description="Disordered" evidence="3">
    <location>
        <begin position="128"/>
        <end position="167"/>
    </location>
</feature>
<organism evidence="4 5">
    <name type="scientific">Brooklawnia cerclae</name>
    <dbReference type="NCBI Taxonomy" id="349934"/>
    <lineage>
        <taxon>Bacteria</taxon>
        <taxon>Bacillati</taxon>
        <taxon>Actinomycetota</taxon>
        <taxon>Actinomycetes</taxon>
        <taxon>Propionibacteriales</taxon>
        <taxon>Propionibacteriaceae</taxon>
        <taxon>Brooklawnia</taxon>
    </lineage>
</organism>
<dbReference type="Gene3D" id="3.30.300.20">
    <property type="match status" value="1"/>
</dbReference>
<dbReference type="PANTHER" id="PTHR33515:SF1">
    <property type="entry name" value="RIBOSOME-BINDING FACTOR A, CHLOROPLASTIC-RELATED"/>
    <property type="match status" value="1"/>
</dbReference>
<evidence type="ECO:0000256" key="2">
    <source>
        <dbReference type="HAMAP-Rule" id="MF_00003"/>
    </source>
</evidence>
<proteinExistence type="inferred from homology"/>
<comment type="subcellular location">
    <subcellularLocation>
        <location evidence="2">Cytoplasm</location>
    </subcellularLocation>
</comment>
<comment type="function">
    <text evidence="2">One of several proteins that assist in the late maturation steps of the functional core of the 30S ribosomal subunit. Associates with free 30S ribosomal subunits (but not with 30S subunits that are part of 70S ribosomes or polysomes). Required for efficient processing of 16S rRNA. May interact with the 5'-terminal helix region of 16S rRNA.</text>
</comment>
<evidence type="ECO:0000256" key="1">
    <source>
        <dbReference type="ARBA" id="ARBA00022517"/>
    </source>
</evidence>
<dbReference type="SUPFAM" id="SSF89919">
    <property type="entry name" value="Ribosome-binding factor A, RbfA"/>
    <property type="match status" value="1"/>
</dbReference>
<comment type="caution">
    <text evidence="4">The sequence shown here is derived from an EMBL/GenBank/DDBJ whole genome shotgun (WGS) entry which is preliminary data.</text>
</comment>
<dbReference type="Pfam" id="PF02033">
    <property type="entry name" value="RBFA"/>
    <property type="match status" value="1"/>
</dbReference>
<dbReference type="PROSITE" id="PS01319">
    <property type="entry name" value="RBFA"/>
    <property type="match status" value="1"/>
</dbReference>
<sequence length="167" mass="18171">MSNPRIAKLEDQIRKIVAQMLDRRVKDPRLGYVTITDVRLTGDGREATIFYTDLGRSLDGREADAPEGKVDTPAALEAAKGLLRTTVGQRLGLKFTPSLTFVQDATAESAQDMEDLLARVQASDADLANRRATASYAGDPDPYRKREDDAADDDADDDADDAPASQD</sequence>
<dbReference type="InterPro" id="IPR023799">
    <property type="entry name" value="RbfA_dom_sf"/>
</dbReference>
<keyword evidence="5" id="KW-1185">Reference proteome</keyword>
<gene>
    <name evidence="2" type="primary">rbfA</name>
    <name evidence="4" type="ORF">FB473_002060</name>
</gene>
<keyword evidence="1 2" id="KW-0690">Ribosome biogenesis</keyword>
<dbReference type="InterPro" id="IPR000238">
    <property type="entry name" value="RbfA"/>
</dbReference>
<accession>A0ABX0SHG6</accession>
<comment type="similarity">
    <text evidence="2">Belongs to the RbfA family.</text>
</comment>
<comment type="subunit">
    <text evidence="2">Monomer. Binds 30S ribosomal subunits, but not 50S ribosomal subunits or 70S ribosomes.</text>
</comment>
<name>A0ABX0SHG6_9ACTN</name>
<feature type="compositionally biased region" description="Acidic residues" evidence="3">
    <location>
        <begin position="149"/>
        <end position="161"/>
    </location>
</feature>
<dbReference type="RefSeq" id="WP_167167077.1">
    <property type="nucleotide sequence ID" value="NZ_BAAAOO010000016.1"/>
</dbReference>
<dbReference type="EMBL" id="JAAMOZ010000001">
    <property type="protein sequence ID" value="NIH57415.1"/>
    <property type="molecule type" value="Genomic_DNA"/>
</dbReference>
<dbReference type="HAMAP" id="MF_00003">
    <property type="entry name" value="RbfA"/>
    <property type="match status" value="1"/>
</dbReference>
<dbReference type="InterPro" id="IPR015946">
    <property type="entry name" value="KH_dom-like_a/b"/>
</dbReference>
<dbReference type="InterPro" id="IPR020053">
    <property type="entry name" value="Ribosome-bd_factorA_CS"/>
</dbReference>
<dbReference type="PANTHER" id="PTHR33515">
    <property type="entry name" value="RIBOSOME-BINDING FACTOR A, CHLOROPLASTIC-RELATED"/>
    <property type="match status" value="1"/>
</dbReference>
<evidence type="ECO:0000256" key="3">
    <source>
        <dbReference type="SAM" id="MobiDB-lite"/>
    </source>
</evidence>